<evidence type="ECO:0000313" key="11">
    <source>
        <dbReference type="EMBL" id="HIZ42960.1"/>
    </source>
</evidence>
<dbReference type="InterPro" id="IPR006669">
    <property type="entry name" value="MgtE_transporter"/>
</dbReference>
<feature type="domain" description="CBS" evidence="10">
    <location>
        <begin position="138"/>
        <end position="199"/>
    </location>
</feature>
<evidence type="ECO:0000259" key="10">
    <source>
        <dbReference type="PROSITE" id="PS51371"/>
    </source>
</evidence>
<keyword evidence="9" id="KW-0479">Metal-binding</keyword>
<dbReference type="EMBL" id="DXBP01000064">
    <property type="protein sequence ID" value="HIZ42960.1"/>
    <property type="molecule type" value="Genomic_DNA"/>
</dbReference>
<reference evidence="11" key="2">
    <citation type="submission" date="2021-04" db="EMBL/GenBank/DDBJ databases">
        <authorList>
            <person name="Gilroy R."/>
        </authorList>
    </citation>
    <scope>NUCLEOTIDE SEQUENCE</scope>
    <source>
        <strain evidence="11">ChiSxjej1B13-11774</strain>
    </source>
</reference>
<comment type="similarity">
    <text evidence="2 9">Belongs to the SLC41A transporter family.</text>
</comment>
<dbReference type="PANTHER" id="PTHR43773:SF1">
    <property type="entry name" value="MAGNESIUM TRANSPORTER MGTE"/>
    <property type="match status" value="1"/>
</dbReference>
<dbReference type="InterPro" id="IPR036739">
    <property type="entry name" value="SLC41_membr_dom_sf"/>
</dbReference>
<name>A0A9D2ESZ6_9FIRM</name>
<dbReference type="SUPFAM" id="SSF158791">
    <property type="entry name" value="MgtE N-terminal domain-like"/>
    <property type="match status" value="1"/>
</dbReference>
<evidence type="ECO:0000313" key="12">
    <source>
        <dbReference type="Proteomes" id="UP000824048"/>
    </source>
</evidence>
<dbReference type="NCBIfam" id="TIGR00400">
    <property type="entry name" value="mgtE"/>
    <property type="match status" value="1"/>
</dbReference>
<sequence>MAERFEIVEKALLAMLEEKKYATLRDILVTMNPIDIAGIFDGLEERQIPLLFRLLPKELAAETFVEMEPEAQELLIRGFSDNELKEVLDELYVDDAADLVEEMPANVVKRILKHADPEMRSSINQILRYPENSAGSIMTTEYVSLRPHMTVGEAILRIRRQGVDKETIYTCYVTEKDRTLIGLVTVKDLLLAEDDETPIEDIMQTNLIYVTTQTDQEEVAIMFNKYNFLALPVVDGENRMVGIVTFDDAMDVMEEEATEDMEIMAAMTPSEKSYLKSSPLDLFKHRIPWLMLLMVSATFTGMIITSFEDALSLLPALTAFIPMLMDTGGNCGSQSSVTVIRALSLDELKLGDIFKVMWKEFRTAILCGIALSVVCFVKILLVDRMLMGNSSISLLVNSAVCLTLCVTVIIAKFVGCTLPLLAKRLGFDPAVMASPFITTIVDALSLLVYFLFAKTLLGV</sequence>
<evidence type="ECO:0000256" key="4">
    <source>
        <dbReference type="ARBA" id="ARBA00022692"/>
    </source>
</evidence>
<dbReference type="Gene3D" id="1.25.60.10">
    <property type="entry name" value="MgtE N-terminal domain-like"/>
    <property type="match status" value="1"/>
</dbReference>
<dbReference type="AlphaFoldDB" id="A0A9D2ESZ6"/>
<dbReference type="Pfam" id="PF01769">
    <property type="entry name" value="MgtE"/>
    <property type="match status" value="1"/>
</dbReference>
<keyword evidence="3 9" id="KW-0813">Transport</keyword>
<evidence type="ECO:0000256" key="1">
    <source>
        <dbReference type="ARBA" id="ARBA00004141"/>
    </source>
</evidence>
<proteinExistence type="inferred from homology"/>
<keyword evidence="9" id="KW-1003">Cell membrane</keyword>
<comment type="subunit">
    <text evidence="9">Homodimer.</text>
</comment>
<dbReference type="Pfam" id="PF00571">
    <property type="entry name" value="CBS"/>
    <property type="match status" value="2"/>
</dbReference>
<gene>
    <name evidence="11" type="primary">mgtE</name>
    <name evidence="11" type="ORF">H9811_10435</name>
</gene>
<dbReference type="InterPro" id="IPR006667">
    <property type="entry name" value="SLC41_membr_dom"/>
</dbReference>
<evidence type="ECO:0000256" key="9">
    <source>
        <dbReference type="RuleBase" id="RU362011"/>
    </source>
</evidence>
<dbReference type="PROSITE" id="PS51371">
    <property type="entry name" value="CBS"/>
    <property type="match status" value="2"/>
</dbReference>
<evidence type="ECO:0000256" key="7">
    <source>
        <dbReference type="ARBA" id="ARBA00023136"/>
    </source>
</evidence>
<evidence type="ECO:0000256" key="5">
    <source>
        <dbReference type="ARBA" id="ARBA00022842"/>
    </source>
</evidence>
<dbReference type="GO" id="GO:0046872">
    <property type="term" value="F:metal ion binding"/>
    <property type="evidence" value="ECO:0007669"/>
    <property type="project" value="UniProtKB-KW"/>
</dbReference>
<dbReference type="InterPro" id="IPR038076">
    <property type="entry name" value="MgtE_N_sf"/>
</dbReference>
<feature type="domain" description="CBS" evidence="10">
    <location>
        <begin position="203"/>
        <end position="259"/>
    </location>
</feature>
<dbReference type="SUPFAM" id="SSF161093">
    <property type="entry name" value="MgtE membrane domain-like"/>
    <property type="match status" value="1"/>
</dbReference>
<dbReference type="SUPFAM" id="SSF54631">
    <property type="entry name" value="CBS-domain pair"/>
    <property type="match status" value="1"/>
</dbReference>
<keyword evidence="8" id="KW-0129">CBS domain</keyword>
<evidence type="ECO:0000256" key="2">
    <source>
        <dbReference type="ARBA" id="ARBA00009749"/>
    </source>
</evidence>
<evidence type="ECO:0000256" key="3">
    <source>
        <dbReference type="ARBA" id="ARBA00022448"/>
    </source>
</evidence>
<keyword evidence="4 9" id="KW-0812">Transmembrane</keyword>
<accession>A0A9D2ESZ6</accession>
<dbReference type="InterPro" id="IPR000644">
    <property type="entry name" value="CBS_dom"/>
</dbReference>
<dbReference type="SMART" id="SM00116">
    <property type="entry name" value="CBS"/>
    <property type="match status" value="2"/>
</dbReference>
<comment type="function">
    <text evidence="9">Acts as a magnesium transporter.</text>
</comment>
<dbReference type="InterPro" id="IPR006668">
    <property type="entry name" value="Mg_transptr_MgtE_intracell_dom"/>
</dbReference>
<dbReference type="Gene3D" id="1.10.357.20">
    <property type="entry name" value="SLC41 divalent cation transporters, integral membrane domain"/>
    <property type="match status" value="1"/>
</dbReference>
<dbReference type="PANTHER" id="PTHR43773">
    <property type="entry name" value="MAGNESIUM TRANSPORTER MGTE"/>
    <property type="match status" value="1"/>
</dbReference>
<comment type="subcellular location">
    <subcellularLocation>
        <location evidence="9">Cell membrane</location>
        <topology evidence="9">Multi-pass membrane protein</topology>
    </subcellularLocation>
    <subcellularLocation>
        <location evidence="1">Membrane</location>
        <topology evidence="1">Multi-pass membrane protein</topology>
    </subcellularLocation>
</comment>
<dbReference type="CDD" id="cd04606">
    <property type="entry name" value="CBS_pair_Mg_transporter"/>
    <property type="match status" value="1"/>
</dbReference>
<protein>
    <recommendedName>
        <fullName evidence="9">Magnesium transporter MgtE</fullName>
    </recommendedName>
</protein>
<keyword evidence="7 9" id="KW-0472">Membrane</keyword>
<dbReference type="GO" id="GO:0005886">
    <property type="term" value="C:plasma membrane"/>
    <property type="evidence" value="ECO:0007669"/>
    <property type="project" value="UniProtKB-SubCell"/>
</dbReference>
<reference evidence="11" key="1">
    <citation type="journal article" date="2021" name="PeerJ">
        <title>Extensive microbial diversity within the chicken gut microbiome revealed by metagenomics and culture.</title>
        <authorList>
            <person name="Gilroy R."/>
            <person name="Ravi A."/>
            <person name="Getino M."/>
            <person name="Pursley I."/>
            <person name="Horton D.L."/>
            <person name="Alikhan N.F."/>
            <person name="Baker D."/>
            <person name="Gharbi K."/>
            <person name="Hall N."/>
            <person name="Watson M."/>
            <person name="Adriaenssens E.M."/>
            <person name="Foster-Nyarko E."/>
            <person name="Jarju S."/>
            <person name="Secka A."/>
            <person name="Antonio M."/>
            <person name="Oren A."/>
            <person name="Chaudhuri R.R."/>
            <person name="La Ragione R."/>
            <person name="Hildebrand F."/>
            <person name="Pallen M.J."/>
        </authorList>
    </citation>
    <scope>NUCLEOTIDE SEQUENCE</scope>
    <source>
        <strain evidence="11">ChiSxjej1B13-11774</strain>
    </source>
</reference>
<feature type="transmembrane region" description="Helical" evidence="9">
    <location>
        <begin position="433"/>
        <end position="452"/>
    </location>
</feature>
<dbReference type="Gene3D" id="3.10.580.10">
    <property type="entry name" value="CBS-domain"/>
    <property type="match status" value="1"/>
</dbReference>
<keyword evidence="6 9" id="KW-1133">Transmembrane helix</keyword>
<evidence type="ECO:0000256" key="6">
    <source>
        <dbReference type="ARBA" id="ARBA00022989"/>
    </source>
</evidence>
<evidence type="ECO:0000256" key="8">
    <source>
        <dbReference type="PROSITE-ProRule" id="PRU00703"/>
    </source>
</evidence>
<comment type="caution">
    <text evidence="11">The sequence shown here is derived from an EMBL/GenBank/DDBJ whole genome shotgun (WGS) entry which is preliminary data.</text>
</comment>
<dbReference type="GO" id="GO:0015095">
    <property type="term" value="F:magnesium ion transmembrane transporter activity"/>
    <property type="evidence" value="ECO:0007669"/>
    <property type="project" value="UniProtKB-UniRule"/>
</dbReference>
<dbReference type="SMART" id="SM00924">
    <property type="entry name" value="MgtE_N"/>
    <property type="match status" value="1"/>
</dbReference>
<dbReference type="Pfam" id="PF03448">
    <property type="entry name" value="MgtE_N"/>
    <property type="match status" value="1"/>
</dbReference>
<organism evidence="11 12">
    <name type="scientific">Candidatus Gemmiger excrementigallinarum</name>
    <dbReference type="NCBI Taxonomy" id="2838609"/>
    <lineage>
        <taxon>Bacteria</taxon>
        <taxon>Bacillati</taxon>
        <taxon>Bacillota</taxon>
        <taxon>Clostridia</taxon>
        <taxon>Eubacteriales</taxon>
        <taxon>Gemmiger</taxon>
    </lineage>
</organism>
<dbReference type="Proteomes" id="UP000824048">
    <property type="component" value="Unassembled WGS sequence"/>
</dbReference>
<feature type="transmembrane region" description="Helical" evidence="9">
    <location>
        <begin position="394"/>
        <end position="421"/>
    </location>
</feature>
<keyword evidence="5 9" id="KW-0460">Magnesium</keyword>
<dbReference type="InterPro" id="IPR046342">
    <property type="entry name" value="CBS_dom_sf"/>
</dbReference>
<feature type="transmembrane region" description="Helical" evidence="9">
    <location>
        <begin position="361"/>
        <end position="382"/>
    </location>
</feature>
<comment type="caution">
    <text evidence="9">Lacks conserved residue(s) required for the propagation of feature annotation.</text>
</comment>